<dbReference type="GO" id="GO:0005524">
    <property type="term" value="F:ATP binding"/>
    <property type="evidence" value="ECO:0007669"/>
    <property type="project" value="UniProtKB-KW"/>
</dbReference>
<dbReference type="SUPFAM" id="SSF54593">
    <property type="entry name" value="Glyoxalase/Bleomycin resistance protein/Dihydroxybiphenyl dioxygenase"/>
    <property type="match status" value="1"/>
</dbReference>
<gene>
    <name evidence="9" type="ORF">AVDCRST_MAG62-739</name>
</gene>
<dbReference type="PROSITE" id="PS51819">
    <property type="entry name" value="VOC"/>
    <property type="match status" value="1"/>
</dbReference>
<evidence type="ECO:0000313" key="9">
    <source>
        <dbReference type="EMBL" id="CAA9514686.1"/>
    </source>
</evidence>
<feature type="region of interest" description="Disordered" evidence="7">
    <location>
        <begin position="399"/>
        <end position="424"/>
    </location>
</feature>
<keyword evidence="6" id="KW-0067">ATP-binding</keyword>
<dbReference type="GO" id="GO:0009229">
    <property type="term" value="P:thiamine diphosphate biosynthetic process"/>
    <property type="evidence" value="ECO:0007669"/>
    <property type="project" value="UniProtKB-UniPathway"/>
</dbReference>
<dbReference type="EC" id="2.7.1.49" evidence="2"/>
<evidence type="ECO:0000256" key="3">
    <source>
        <dbReference type="ARBA" id="ARBA00022679"/>
    </source>
</evidence>
<name>A0A6J4T685_9SPHN</name>
<dbReference type="InterPro" id="IPR029068">
    <property type="entry name" value="Glyas_Bleomycin-R_OHBP_Dase"/>
</dbReference>
<reference evidence="9" key="1">
    <citation type="submission" date="2020-02" db="EMBL/GenBank/DDBJ databases">
        <authorList>
            <person name="Meier V. D."/>
        </authorList>
    </citation>
    <scope>NUCLEOTIDE SEQUENCE</scope>
    <source>
        <strain evidence="9">AVDCRST_MAG62</strain>
    </source>
</reference>
<dbReference type="InterPro" id="IPR004399">
    <property type="entry name" value="HMP/HMP-P_kinase_dom"/>
</dbReference>
<protein>
    <recommendedName>
        <fullName evidence="2">hydroxymethylpyrimidine kinase</fullName>
        <ecNumber evidence="2">2.7.1.49</ecNumber>
    </recommendedName>
</protein>
<feature type="domain" description="VOC" evidence="8">
    <location>
        <begin position="275"/>
        <end position="386"/>
    </location>
</feature>
<keyword evidence="5 9" id="KW-0418">Kinase</keyword>
<evidence type="ECO:0000256" key="1">
    <source>
        <dbReference type="ARBA" id="ARBA00004948"/>
    </source>
</evidence>
<evidence type="ECO:0000256" key="7">
    <source>
        <dbReference type="SAM" id="MobiDB-lite"/>
    </source>
</evidence>
<dbReference type="EMBL" id="CADCWB010000092">
    <property type="protein sequence ID" value="CAA9514686.1"/>
    <property type="molecule type" value="Genomic_DNA"/>
</dbReference>
<dbReference type="PANTHER" id="PTHR20858">
    <property type="entry name" value="PHOSPHOMETHYLPYRIMIDINE KINASE"/>
    <property type="match status" value="1"/>
</dbReference>
<dbReference type="GO" id="GO:0008902">
    <property type="term" value="F:hydroxymethylpyrimidine kinase activity"/>
    <property type="evidence" value="ECO:0007669"/>
    <property type="project" value="UniProtKB-EC"/>
</dbReference>
<proteinExistence type="predicted"/>
<evidence type="ECO:0000256" key="6">
    <source>
        <dbReference type="ARBA" id="ARBA00022840"/>
    </source>
</evidence>
<dbReference type="SUPFAM" id="SSF53613">
    <property type="entry name" value="Ribokinase-like"/>
    <property type="match status" value="1"/>
</dbReference>
<dbReference type="InterPro" id="IPR037523">
    <property type="entry name" value="VOC_core"/>
</dbReference>
<dbReference type="FunFam" id="3.40.1190.20:FF:000003">
    <property type="entry name" value="Phosphomethylpyrimidine kinase ThiD"/>
    <property type="match status" value="1"/>
</dbReference>
<dbReference type="InterPro" id="IPR004360">
    <property type="entry name" value="Glyas_Fos-R_dOase_dom"/>
</dbReference>
<dbReference type="InterPro" id="IPR029056">
    <property type="entry name" value="Ribokinase-like"/>
</dbReference>
<dbReference type="Gene3D" id="3.40.1190.20">
    <property type="match status" value="1"/>
</dbReference>
<dbReference type="GO" id="GO:0009228">
    <property type="term" value="P:thiamine biosynthetic process"/>
    <property type="evidence" value="ECO:0007669"/>
    <property type="project" value="InterPro"/>
</dbReference>
<dbReference type="PANTHER" id="PTHR20858:SF17">
    <property type="entry name" value="HYDROXYMETHYLPYRIMIDINE_PHOSPHOMETHYLPYRIMIDINE KINASE THI20-RELATED"/>
    <property type="match status" value="1"/>
</dbReference>
<dbReference type="Pfam" id="PF00903">
    <property type="entry name" value="Glyoxalase"/>
    <property type="match status" value="1"/>
</dbReference>
<dbReference type="Gene3D" id="3.10.180.10">
    <property type="entry name" value="2,3-Dihydroxybiphenyl 1,2-Dioxygenase, domain 1"/>
    <property type="match status" value="1"/>
</dbReference>
<evidence type="ECO:0000259" key="8">
    <source>
        <dbReference type="PROSITE" id="PS51819"/>
    </source>
</evidence>
<evidence type="ECO:0000256" key="5">
    <source>
        <dbReference type="ARBA" id="ARBA00022777"/>
    </source>
</evidence>
<keyword evidence="4" id="KW-0547">Nucleotide-binding</keyword>
<dbReference type="UniPathway" id="UPA00060">
    <property type="reaction ID" value="UER00138"/>
</dbReference>
<dbReference type="CDD" id="cd01169">
    <property type="entry name" value="HMPP_kinase"/>
    <property type="match status" value="1"/>
</dbReference>
<dbReference type="GO" id="GO:0005829">
    <property type="term" value="C:cytosol"/>
    <property type="evidence" value="ECO:0007669"/>
    <property type="project" value="TreeGrafter"/>
</dbReference>
<evidence type="ECO:0000256" key="4">
    <source>
        <dbReference type="ARBA" id="ARBA00022741"/>
    </source>
</evidence>
<comment type="pathway">
    <text evidence="1">Cofactor biosynthesis; thiamine diphosphate biosynthesis.</text>
</comment>
<accession>A0A6J4T685</accession>
<evidence type="ECO:0000256" key="2">
    <source>
        <dbReference type="ARBA" id="ARBA00012135"/>
    </source>
</evidence>
<sequence length="424" mass="45052">MAAHQIGPNAMTTTPRILIIAGSDSGGGAGIQADIKTVTMLGGHAMTAITAITAQNTLRVTAVHPVPAETVLAQIDAVIEDLGVDAIKIGMIGSAFTANAVAARLELLEGIPIVFDPVMVATSGADLADDATVAAFGRLMDIATIATPNLPELNRLTGKDDPVEAALALVGAHRCAVMIKGGHEEGDVLGDALIEEDNMTSWQGSRIDTPHTHGTGCTLATAIAVGLAQGKSLAQSIGTAREFVRMALHEAPGLGQGHGPMGHHMVRLDVGGGPRLNQVTVTGKDYAKSVAFYRSLGLRQIVDSPDNGYARFEMWGGVSLSVQIDPEEEVAPTTAIYLECDDLDARVEQLARSGLPFEHGPRNQPWMWREARLRDPAGNIVFLYKAGEHRRYPPWRLAKEPVKSDEPSVPEQDEAYQPKRAILP</sequence>
<keyword evidence="3 9" id="KW-0808">Transferase</keyword>
<dbReference type="GO" id="GO:0008972">
    <property type="term" value="F:phosphomethylpyrimidine kinase activity"/>
    <property type="evidence" value="ECO:0007669"/>
    <property type="project" value="InterPro"/>
</dbReference>
<dbReference type="AlphaFoldDB" id="A0A6J4T685"/>
<dbReference type="NCBIfam" id="TIGR00097">
    <property type="entry name" value="HMP-P_kinase"/>
    <property type="match status" value="1"/>
</dbReference>
<dbReference type="Pfam" id="PF08543">
    <property type="entry name" value="Phos_pyr_kin"/>
    <property type="match status" value="1"/>
</dbReference>
<organism evidence="9">
    <name type="scientific">uncultured Sphingomonas sp</name>
    <dbReference type="NCBI Taxonomy" id="158754"/>
    <lineage>
        <taxon>Bacteria</taxon>
        <taxon>Pseudomonadati</taxon>
        <taxon>Pseudomonadota</taxon>
        <taxon>Alphaproteobacteria</taxon>
        <taxon>Sphingomonadales</taxon>
        <taxon>Sphingomonadaceae</taxon>
        <taxon>Sphingomonas</taxon>
        <taxon>environmental samples</taxon>
    </lineage>
</organism>
<dbReference type="InterPro" id="IPR013749">
    <property type="entry name" value="PM/HMP-P_kinase-1"/>
</dbReference>